<name>A0A178FNA0_TRIVO</name>
<evidence type="ECO:0000313" key="3">
    <source>
        <dbReference type="EMBL" id="OAL73970.1"/>
    </source>
</evidence>
<keyword evidence="4" id="KW-1185">Reference proteome</keyword>
<feature type="transmembrane region" description="Helical" evidence="2">
    <location>
        <begin position="112"/>
        <end position="137"/>
    </location>
</feature>
<organism evidence="3 4">
    <name type="scientific">Trichophyton violaceum</name>
    <dbReference type="NCBI Taxonomy" id="34388"/>
    <lineage>
        <taxon>Eukaryota</taxon>
        <taxon>Fungi</taxon>
        <taxon>Dikarya</taxon>
        <taxon>Ascomycota</taxon>
        <taxon>Pezizomycotina</taxon>
        <taxon>Eurotiomycetes</taxon>
        <taxon>Eurotiomycetidae</taxon>
        <taxon>Onygenales</taxon>
        <taxon>Arthrodermataceae</taxon>
        <taxon>Trichophyton</taxon>
    </lineage>
</organism>
<evidence type="ECO:0008006" key="5">
    <source>
        <dbReference type="Google" id="ProtNLM"/>
    </source>
</evidence>
<feature type="transmembrane region" description="Helical" evidence="2">
    <location>
        <begin position="78"/>
        <end position="100"/>
    </location>
</feature>
<feature type="transmembrane region" description="Helical" evidence="2">
    <location>
        <begin position="24"/>
        <end position="42"/>
    </location>
</feature>
<dbReference type="PANTHER" id="PTHR42029:SF3">
    <property type="entry name" value="AN04G07800"/>
    <property type="match status" value="1"/>
</dbReference>
<feature type="transmembrane region" description="Helical" evidence="2">
    <location>
        <begin position="54"/>
        <end position="72"/>
    </location>
</feature>
<dbReference type="OrthoDB" id="5420247at2759"/>
<protein>
    <recommendedName>
        <fullName evidence="5">Integral membrane protein</fullName>
    </recommendedName>
</protein>
<evidence type="ECO:0000313" key="4">
    <source>
        <dbReference type="Proteomes" id="UP000243519"/>
    </source>
</evidence>
<sequence length="376" mass="42902">MHVEGDQDNSIHRPTDPDGLVLEAWAQGFMVGGLLFMIAITIANMRRKALLHKLILLELILGMSHGTFLFAHEPVYGWYLSITAVGLNMSWSLHNVIAWMKNKPFLTYRVSMFYIGTVILAQIYWVIEIYANFAFFNNINMLFLKTRPWEPLFRDPWWIYTTCNIFWVIKSQYDFSFVELVRHSPRFGVMLVSMCISIIFIVVDVLSVLGVFRGALPTGLNPFWKISFVCKCFCDAVILDDFKTALDKLRDYWLLKNGTTEPINSEPSSRHNDTRRRRSHGTIAASNTMIIVEPEPAKSRNGEGASWNCTPPLPSNFPSVNRITSRRVRLPGAIRVDGGARRIPLRRRKPSTISGAGMNEDQQTDRSLKVKRRGAG</sequence>
<dbReference type="Proteomes" id="UP000243519">
    <property type="component" value="Unassembled WGS sequence"/>
</dbReference>
<dbReference type="EMBL" id="LHPN01000002">
    <property type="protein sequence ID" value="OAL73970.1"/>
    <property type="molecule type" value="Genomic_DNA"/>
</dbReference>
<proteinExistence type="predicted"/>
<evidence type="ECO:0000256" key="1">
    <source>
        <dbReference type="SAM" id="MobiDB-lite"/>
    </source>
</evidence>
<accession>A0A178FNA0</accession>
<evidence type="ECO:0000256" key="2">
    <source>
        <dbReference type="SAM" id="Phobius"/>
    </source>
</evidence>
<dbReference type="AlphaFoldDB" id="A0A178FNA0"/>
<dbReference type="PANTHER" id="PTHR42029">
    <property type="entry name" value="AN04G07800"/>
    <property type="match status" value="1"/>
</dbReference>
<feature type="transmembrane region" description="Helical" evidence="2">
    <location>
        <begin position="187"/>
        <end position="212"/>
    </location>
</feature>
<feature type="region of interest" description="Disordered" evidence="1">
    <location>
        <begin position="340"/>
        <end position="376"/>
    </location>
</feature>
<keyword evidence="2" id="KW-1133">Transmembrane helix</keyword>
<keyword evidence="2" id="KW-0472">Membrane</keyword>
<keyword evidence="2" id="KW-0812">Transmembrane</keyword>
<reference evidence="3 4" key="1">
    <citation type="submission" date="2016-05" db="EMBL/GenBank/DDBJ databases">
        <title>Genome sequencing of Trichophyton violaceum CMCC(F)T3l isolated from hair.</title>
        <authorList>
            <person name="Zhan P."/>
            <person name="Tao Y."/>
            <person name="Liu W."/>
        </authorList>
    </citation>
    <scope>NUCLEOTIDE SEQUENCE [LARGE SCALE GENOMIC DNA]</scope>
    <source>
        <strain evidence="4">CMCC(F)T3l</strain>
    </source>
</reference>
<gene>
    <name evidence="3" type="ORF">A7D00_1998</name>
</gene>
<comment type="caution">
    <text evidence="3">The sequence shown here is derived from an EMBL/GenBank/DDBJ whole genome shotgun (WGS) entry which is preliminary data.</text>
</comment>